<dbReference type="GO" id="GO:0000062">
    <property type="term" value="F:fatty-acyl-CoA binding"/>
    <property type="evidence" value="ECO:0007669"/>
    <property type="project" value="InterPro"/>
</dbReference>
<proteinExistence type="predicted"/>
<evidence type="ECO:0000313" key="3">
    <source>
        <dbReference type="Proteomes" id="UP000265618"/>
    </source>
</evidence>
<sequence>AKAKWEQWNGLKGKDAATARAEYIALVETLSAKYN</sequence>
<name>A0A9K3CXV2_9EUKA</name>
<dbReference type="AlphaFoldDB" id="A0A9K3CXV2"/>
<protein>
    <recommendedName>
        <fullName evidence="1">ACB domain-containing protein</fullName>
    </recommendedName>
</protein>
<feature type="domain" description="ACB" evidence="1">
    <location>
        <begin position="1"/>
        <end position="35"/>
    </location>
</feature>
<dbReference type="InterPro" id="IPR035984">
    <property type="entry name" value="Acyl-CoA-binding_sf"/>
</dbReference>
<reference evidence="2 3" key="1">
    <citation type="journal article" date="2018" name="PLoS ONE">
        <title>The draft genome of Kipferlia bialata reveals reductive genome evolution in fornicate parasites.</title>
        <authorList>
            <person name="Tanifuji G."/>
            <person name="Takabayashi S."/>
            <person name="Kume K."/>
            <person name="Takagi M."/>
            <person name="Nakayama T."/>
            <person name="Kamikawa R."/>
            <person name="Inagaki Y."/>
            <person name="Hashimoto T."/>
        </authorList>
    </citation>
    <scope>NUCLEOTIDE SEQUENCE [LARGE SCALE GENOMIC DNA]</scope>
    <source>
        <strain evidence="2">NY0173</strain>
    </source>
</reference>
<dbReference type="SUPFAM" id="SSF47027">
    <property type="entry name" value="Acyl-CoA binding protein"/>
    <property type="match status" value="1"/>
</dbReference>
<evidence type="ECO:0000259" key="1">
    <source>
        <dbReference type="PROSITE" id="PS51228"/>
    </source>
</evidence>
<dbReference type="InterPro" id="IPR014352">
    <property type="entry name" value="FERM/acyl-CoA-bd_prot_sf"/>
</dbReference>
<dbReference type="PROSITE" id="PS51228">
    <property type="entry name" value="ACB_2"/>
    <property type="match status" value="1"/>
</dbReference>
<dbReference type="Gene3D" id="1.20.80.10">
    <property type="match status" value="1"/>
</dbReference>
<dbReference type="InterPro" id="IPR000582">
    <property type="entry name" value="Acyl-CoA-binding_protein"/>
</dbReference>
<dbReference type="EMBL" id="BDIP01001877">
    <property type="protein sequence ID" value="GIQ85314.1"/>
    <property type="molecule type" value="Genomic_DNA"/>
</dbReference>
<dbReference type="Proteomes" id="UP000265618">
    <property type="component" value="Unassembled WGS sequence"/>
</dbReference>
<evidence type="ECO:0000313" key="2">
    <source>
        <dbReference type="EMBL" id="GIQ85314.1"/>
    </source>
</evidence>
<organism evidence="2 3">
    <name type="scientific">Kipferlia bialata</name>
    <dbReference type="NCBI Taxonomy" id="797122"/>
    <lineage>
        <taxon>Eukaryota</taxon>
        <taxon>Metamonada</taxon>
        <taxon>Carpediemonas-like organisms</taxon>
        <taxon>Kipferlia</taxon>
    </lineage>
</organism>
<comment type="caution">
    <text evidence="2">The sequence shown here is derived from an EMBL/GenBank/DDBJ whole genome shotgun (WGS) entry which is preliminary data.</text>
</comment>
<accession>A0A9K3CXV2</accession>
<gene>
    <name evidence="2" type="ORF">KIPB_006959</name>
</gene>
<keyword evidence="3" id="KW-1185">Reference proteome</keyword>
<feature type="non-terminal residue" evidence="2">
    <location>
        <position position="35"/>
    </location>
</feature>